<dbReference type="InterPro" id="IPR020025">
    <property type="entry name" value="PseB"/>
</dbReference>
<dbReference type="CDD" id="cd05237">
    <property type="entry name" value="UDP_invert_4-6DH_SDR_e"/>
    <property type="match status" value="1"/>
</dbReference>
<reference evidence="3 4" key="1">
    <citation type="journal article" date="2015" name="Nature">
        <title>rRNA introns, odd ribosomes, and small enigmatic genomes across a large radiation of phyla.</title>
        <authorList>
            <person name="Brown C.T."/>
            <person name="Hug L.A."/>
            <person name="Thomas B.C."/>
            <person name="Sharon I."/>
            <person name="Castelle C.J."/>
            <person name="Singh A."/>
            <person name="Wilkins M.J."/>
            <person name="Williams K.H."/>
            <person name="Banfield J.F."/>
        </authorList>
    </citation>
    <scope>NUCLEOTIDE SEQUENCE [LARGE SCALE GENOMIC DNA]</scope>
</reference>
<proteinExistence type="inferred from homology"/>
<dbReference type="EMBL" id="LCFB01000001">
    <property type="protein sequence ID" value="KKS86318.1"/>
    <property type="molecule type" value="Genomic_DNA"/>
</dbReference>
<dbReference type="PANTHER" id="PTHR43318:SF2">
    <property type="entry name" value="UDP-N-ACETYLGLUCOSAMINE 4,6-DEHYDRATASE (INVERTING)"/>
    <property type="match status" value="1"/>
</dbReference>
<sequence length="331" mass="37473">MFDWKKQVILLTGGTGSFGQKFTEVIIKKHPPKILRIFSRDEFKQYEMEKKFSHRCLRYFIGDVRDKERVDRAMADVTLVIHAAAMKQIVAAEYNPTEAIKTNVLGTMNILNSALDNGVERVFGLITDKAVSPVNLYGATKLTMEKLLIQGNSYRGLGNTRISCIRYGNVAGSRGSVIPLFNFQRKGKILTITHPEMTRFWITLDTAVDFVIKFIEKMQGGEVFIPKMPSFKITDLATVLAPQAIHKHIGVRPGEKLHEDLITIHEAHYVREFSNHYVVAPAFSLWEKTSQGKSGGKKVPDNFSFKSSTNKKFLTKTELRQHLKVINGEVL</sequence>
<comment type="caution">
    <text evidence="3">The sequence shown here is derived from an EMBL/GenBank/DDBJ whole genome shotgun (WGS) entry which is preliminary data.</text>
</comment>
<dbReference type="SUPFAM" id="SSF51735">
    <property type="entry name" value="NAD(P)-binding Rossmann-fold domains"/>
    <property type="match status" value="1"/>
</dbReference>
<dbReference type="InterPro" id="IPR051203">
    <property type="entry name" value="Polysaccharide_Synthase-Rel"/>
</dbReference>
<evidence type="ECO:0000259" key="2">
    <source>
        <dbReference type="Pfam" id="PF02719"/>
    </source>
</evidence>
<evidence type="ECO:0000313" key="3">
    <source>
        <dbReference type="EMBL" id="KKS86318.1"/>
    </source>
</evidence>
<accession>A0A0G1FHK1</accession>
<comment type="similarity">
    <text evidence="1">Belongs to the polysaccharide synthase family.</text>
</comment>
<evidence type="ECO:0000256" key="1">
    <source>
        <dbReference type="ARBA" id="ARBA00007430"/>
    </source>
</evidence>
<dbReference type="AlphaFoldDB" id="A0A0G1FHK1"/>
<dbReference type="InterPro" id="IPR036291">
    <property type="entry name" value="NAD(P)-bd_dom_sf"/>
</dbReference>
<dbReference type="NCBIfam" id="TIGR03589">
    <property type="entry name" value="PseB"/>
    <property type="match status" value="1"/>
</dbReference>
<dbReference type="Proteomes" id="UP000034543">
    <property type="component" value="Unassembled WGS sequence"/>
</dbReference>
<dbReference type="InterPro" id="IPR003869">
    <property type="entry name" value="Polysac_CapD-like"/>
</dbReference>
<dbReference type="Gene3D" id="3.40.50.720">
    <property type="entry name" value="NAD(P)-binding Rossmann-like Domain"/>
    <property type="match status" value="1"/>
</dbReference>
<feature type="domain" description="Polysaccharide biosynthesis protein CapD-like" evidence="2">
    <location>
        <begin position="9"/>
        <end position="279"/>
    </location>
</feature>
<organism evidence="3 4">
    <name type="scientific">Candidatus Gottesmanbacteria bacterium GW2011_GWA1_43_11</name>
    <dbReference type="NCBI Taxonomy" id="1618436"/>
    <lineage>
        <taxon>Bacteria</taxon>
        <taxon>Candidatus Gottesmaniibacteriota</taxon>
    </lineage>
</organism>
<dbReference type="PATRIC" id="fig|1618436.3.peg.43"/>
<gene>
    <name evidence="3" type="ORF">UV59_C0001G0041</name>
</gene>
<protein>
    <submittedName>
        <fullName evidence="3">UDP-N-acetylglucosamine 4,6-dehydratase</fullName>
    </submittedName>
</protein>
<evidence type="ECO:0000313" key="4">
    <source>
        <dbReference type="Proteomes" id="UP000034543"/>
    </source>
</evidence>
<dbReference type="Pfam" id="PF02719">
    <property type="entry name" value="Polysacc_synt_2"/>
    <property type="match status" value="1"/>
</dbReference>
<name>A0A0G1FHK1_9BACT</name>
<dbReference type="STRING" id="1618436.UV59_C0001G0041"/>
<dbReference type="PANTHER" id="PTHR43318">
    <property type="entry name" value="UDP-N-ACETYLGLUCOSAMINE 4,6-DEHYDRATASE"/>
    <property type="match status" value="1"/>
</dbReference>